<gene>
    <name evidence="2" type="ORF">QZM56_41295</name>
</gene>
<dbReference type="Proteomes" id="UP001172109">
    <property type="component" value="Unassembled WGS sequence"/>
</dbReference>
<dbReference type="Gene3D" id="6.20.450.20">
    <property type="match status" value="1"/>
</dbReference>
<proteinExistence type="predicted"/>
<protein>
    <recommendedName>
        <fullName evidence="4">YacA</fullName>
    </recommendedName>
</protein>
<reference evidence="2" key="1">
    <citation type="submission" date="2023-07" db="EMBL/GenBank/DDBJ databases">
        <title>A collection of bacterial strains from the Burkholderia cepacia Research Laboratory and Repository.</title>
        <authorList>
            <person name="Lipuma J."/>
            <person name="Spilker T."/>
            <person name="Caverly L."/>
        </authorList>
    </citation>
    <scope>NUCLEOTIDE SEQUENCE</scope>
    <source>
        <strain evidence="2">AU44979</strain>
    </source>
</reference>
<evidence type="ECO:0000256" key="1">
    <source>
        <dbReference type="SAM" id="MobiDB-lite"/>
    </source>
</evidence>
<dbReference type="AlphaFoldDB" id="A0AAP4RCK9"/>
<accession>A0AAP4RCK9</accession>
<dbReference type="RefSeq" id="WP_105816288.1">
    <property type="nucleotide sequence ID" value="NZ_CADEUY010000027.1"/>
</dbReference>
<dbReference type="EMBL" id="JAUJQS010000087">
    <property type="protein sequence ID" value="MDN7570921.1"/>
    <property type="molecule type" value="Genomic_DNA"/>
</dbReference>
<sequence length="95" mass="10740">MSDATFTFRVDIVLKTEFSAAAKANDRTGAQLLRDFMRDYVEQQQKTEEYDAWLSAKVERSRASADTGNLESASKVDSKFAARRATARRRLDTAK</sequence>
<name>A0AAP4RCK9_9BURK</name>
<evidence type="ECO:0008006" key="4">
    <source>
        <dbReference type="Google" id="ProtNLM"/>
    </source>
</evidence>
<organism evidence="2 3">
    <name type="scientific">Burkholderia contaminans</name>
    <dbReference type="NCBI Taxonomy" id="488447"/>
    <lineage>
        <taxon>Bacteria</taxon>
        <taxon>Pseudomonadati</taxon>
        <taxon>Pseudomonadota</taxon>
        <taxon>Betaproteobacteria</taxon>
        <taxon>Burkholderiales</taxon>
        <taxon>Burkholderiaceae</taxon>
        <taxon>Burkholderia</taxon>
        <taxon>Burkholderia cepacia complex</taxon>
    </lineage>
</organism>
<evidence type="ECO:0000313" key="2">
    <source>
        <dbReference type="EMBL" id="MDN7570921.1"/>
    </source>
</evidence>
<feature type="region of interest" description="Disordered" evidence="1">
    <location>
        <begin position="62"/>
        <end position="95"/>
    </location>
</feature>
<evidence type="ECO:0000313" key="3">
    <source>
        <dbReference type="Proteomes" id="UP001172109"/>
    </source>
</evidence>
<comment type="caution">
    <text evidence="2">The sequence shown here is derived from an EMBL/GenBank/DDBJ whole genome shotgun (WGS) entry which is preliminary data.</text>
</comment>